<dbReference type="EMBL" id="VSSQ01042173">
    <property type="protein sequence ID" value="MPM95712.1"/>
    <property type="molecule type" value="Genomic_DNA"/>
</dbReference>
<proteinExistence type="predicted"/>
<reference evidence="1" key="1">
    <citation type="submission" date="2019-08" db="EMBL/GenBank/DDBJ databases">
        <authorList>
            <person name="Kucharzyk K."/>
            <person name="Murdoch R.W."/>
            <person name="Higgins S."/>
            <person name="Loffler F."/>
        </authorList>
    </citation>
    <scope>NUCLEOTIDE SEQUENCE</scope>
</reference>
<organism evidence="1">
    <name type="scientific">bioreactor metagenome</name>
    <dbReference type="NCBI Taxonomy" id="1076179"/>
    <lineage>
        <taxon>unclassified sequences</taxon>
        <taxon>metagenomes</taxon>
        <taxon>ecological metagenomes</taxon>
    </lineage>
</organism>
<sequence>MNFVLQQVYTRTLYPIMVIKGYNVLVNLAVICITTIPIDSLASSVATGSIFYAPENNAMIYLFIYFF</sequence>
<accession>A0A645E559</accession>
<comment type="caution">
    <text evidence="1">The sequence shown here is derived from an EMBL/GenBank/DDBJ whole genome shotgun (WGS) entry which is preliminary data.</text>
</comment>
<evidence type="ECO:0000313" key="1">
    <source>
        <dbReference type="EMBL" id="MPM95712.1"/>
    </source>
</evidence>
<gene>
    <name evidence="1" type="ORF">SDC9_142867</name>
</gene>
<name>A0A645E559_9ZZZZ</name>
<dbReference type="AlphaFoldDB" id="A0A645E559"/>
<protein>
    <submittedName>
        <fullName evidence="1">Uncharacterized protein</fullName>
    </submittedName>
</protein>